<feature type="domain" description="ZU5" evidence="2">
    <location>
        <begin position="260"/>
        <end position="400"/>
    </location>
</feature>
<dbReference type="GO" id="GO:0005042">
    <property type="term" value="F:netrin receptor activity"/>
    <property type="evidence" value="ECO:0007669"/>
    <property type="project" value="UniProtKB-UniRule"/>
</dbReference>
<accession>A0A9Q0YKL9</accession>
<organism evidence="3 4">
    <name type="scientific">Holothuria leucospilota</name>
    <name type="common">Black long sea cucumber</name>
    <name type="synonym">Mertensiothuria leucospilota</name>
    <dbReference type="NCBI Taxonomy" id="206669"/>
    <lineage>
        <taxon>Eukaryota</taxon>
        <taxon>Metazoa</taxon>
        <taxon>Echinodermata</taxon>
        <taxon>Eleutherozoa</taxon>
        <taxon>Echinozoa</taxon>
        <taxon>Holothuroidea</taxon>
        <taxon>Aspidochirotacea</taxon>
        <taxon>Aspidochirotida</taxon>
        <taxon>Holothuriidae</taxon>
        <taxon>Holothuria</taxon>
    </lineage>
</organism>
<comment type="caution">
    <text evidence="3">The sequence shown here is derived from an EMBL/GenBank/DDBJ whole genome shotgun (WGS) entry which is preliminary data.</text>
</comment>
<sequence length="553" mass="63283">MAGSLTIFLCSSGNIAVSGHKDRTDQSYGDLVFDDLYGKLAHLMSSDEIKELRKFSNILDTKKDQSSKYGHETLKKKTMKKVLTVQKETEILYQNEAKELKTPLNNLGCLTTSEFSGSIFLNQKFANIYADMLHEQPTVDAGRFIDLVSVSSCFFICHPPKIPDEVIIENVTLKNLVVEWNNTEPIWPLDSKGQILIEEPSTGYVEEKFVKEETPSQGVAQALKKEETAEKDSEQKFFTVPRPGAPEQSPHIVHRERSLLQAQAAITQFGGILEIPDTGVVLRVPPNALPEGMSECLIKMRIIPINMSHDETTSFSSNSSVRVELLPTRFKFRGYVKLTLPHCLELKKNVVYRARVFMSHHNKGERPQWEEQEGKCCELQERICIIWLKSFCWTKFDIDDEIVEGKRLKLYTAAKKMYLEDMYAAVEVGYHLDMPGEQEILRMNPDLILSHRKPFVFLREGKHPLSILLRRIIPHQWKCNGQNTKEIPFQSVAASVEYSCSFVVEKETRDQDIPMCMFVAAQIQRIGHHEKQRTVDLLIRPEVHPFATPWDAK</sequence>
<name>A0A9Q0YKL9_HOLLE</name>
<gene>
    <name evidence="3" type="ORF">HOLleu_36972</name>
</gene>
<protein>
    <recommendedName>
        <fullName evidence="1">Netrin receptor UNC5</fullName>
    </recommendedName>
</protein>
<comment type="similarity">
    <text evidence="1">Belongs to the unc-5 family.</text>
</comment>
<keyword evidence="1" id="KW-0675">Receptor</keyword>
<comment type="function">
    <text evidence="1">Receptor for netrin required for axon guidance. Mediates axon repulsion of neuronal growth cones in the developing nervous system upon ligand binding.</text>
</comment>
<keyword evidence="1" id="KW-0393">Immunoglobulin domain</keyword>
<dbReference type="PROSITE" id="PS51145">
    <property type="entry name" value="ZU5"/>
    <property type="match status" value="1"/>
</dbReference>
<dbReference type="InterPro" id="IPR037936">
    <property type="entry name" value="UNC5A-D"/>
</dbReference>
<evidence type="ECO:0000313" key="4">
    <source>
        <dbReference type="Proteomes" id="UP001152320"/>
    </source>
</evidence>
<evidence type="ECO:0000259" key="2">
    <source>
        <dbReference type="PROSITE" id="PS51145"/>
    </source>
</evidence>
<keyword evidence="1" id="KW-0217">Developmental protein</keyword>
<keyword evidence="4" id="KW-1185">Reference proteome</keyword>
<dbReference type="Gene3D" id="2.60.220.30">
    <property type="match status" value="1"/>
</dbReference>
<dbReference type="InterPro" id="IPR000906">
    <property type="entry name" value="ZU5_dom"/>
</dbReference>
<reference evidence="3" key="1">
    <citation type="submission" date="2021-10" db="EMBL/GenBank/DDBJ databases">
        <title>Tropical sea cucumber genome reveals ecological adaptation and Cuvierian tubules defense mechanism.</title>
        <authorList>
            <person name="Chen T."/>
        </authorList>
    </citation>
    <scope>NUCLEOTIDE SEQUENCE</scope>
    <source>
        <strain evidence="3">Nanhai2018</strain>
        <tissue evidence="3">Muscle</tissue>
    </source>
</reference>
<dbReference type="Proteomes" id="UP001152320">
    <property type="component" value="Chromosome 19"/>
</dbReference>
<dbReference type="EMBL" id="JAIZAY010000019">
    <property type="protein sequence ID" value="KAJ8024280.1"/>
    <property type="molecule type" value="Genomic_DNA"/>
</dbReference>
<dbReference type="AlphaFoldDB" id="A0A9Q0YKL9"/>
<dbReference type="PANTHER" id="PTHR12582">
    <property type="entry name" value="NETRIN RECEPTOR UNC5"/>
    <property type="match status" value="1"/>
</dbReference>
<dbReference type="GO" id="GO:0005886">
    <property type="term" value="C:plasma membrane"/>
    <property type="evidence" value="ECO:0007669"/>
    <property type="project" value="UniProtKB-SubCell"/>
</dbReference>
<proteinExistence type="inferred from homology"/>
<evidence type="ECO:0000256" key="1">
    <source>
        <dbReference type="RuleBase" id="RU367033"/>
    </source>
</evidence>
<dbReference type="PANTHER" id="PTHR12582:SF41">
    <property type="entry name" value="UNC5C-LIKE PROTEIN"/>
    <property type="match status" value="1"/>
</dbReference>
<comment type="subcellular location">
    <subcellularLocation>
        <location evidence="1">Cell membrane</location>
        <topology evidence="1">Single-pass type I membrane protein</topology>
    </subcellularLocation>
</comment>
<dbReference type="Pfam" id="PF00791">
    <property type="entry name" value="ZU5"/>
    <property type="match status" value="1"/>
</dbReference>
<evidence type="ECO:0000313" key="3">
    <source>
        <dbReference type="EMBL" id="KAJ8024280.1"/>
    </source>
</evidence>